<keyword evidence="2" id="KW-1185">Reference proteome</keyword>
<dbReference type="CDD" id="cd00303">
    <property type="entry name" value="retropepsin_like"/>
    <property type="match status" value="1"/>
</dbReference>
<dbReference type="PANTHER" id="PTHR35046:SF9">
    <property type="entry name" value="RNA-DIRECTED DNA POLYMERASE"/>
    <property type="match status" value="1"/>
</dbReference>
<dbReference type="AlphaFoldDB" id="A0ABD2ZNV5"/>
<name>A0ABD2ZNV5_9GENT</name>
<dbReference type="EMBL" id="JBJUIK010000008">
    <property type="protein sequence ID" value="KAL3520030.1"/>
    <property type="molecule type" value="Genomic_DNA"/>
</dbReference>
<dbReference type="PANTHER" id="PTHR35046">
    <property type="entry name" value="ZINC KNUCKLE (CCHC-TYPE) FAMILY PROTEIN"/>
    <property type="match status" value="1"/>
</dbReference>
<proteinExistence type="predicted"/>
<comment type="caution">
    <text evidence="1">The sequence shown here is derived from an EMBL/GenBank/DDBJ whole genome shotgun (WGS) entry which is preliminary data.</text>
</comment>
<organism evidence="1 2">
    <name type="scientific">Cinchona calisaya</name>
    <dbReference type="NCBI Taxonomy" id="153742"/>
    <lineage>
        <taxon>Eukaryota</taxon>
        <taxon>Viridiplantae</taxon>
        <taxon>Streptophyta</taxon>
        <taxon>Embryophyta</taxon>
        <taxon>Tracheophyta</taxon>
        <taxon>Spermatophyta</taxon>
        <taxon>Magnoliopsida</taxon>
        <taxon>eudicotyledons</taxon>
        <taxon>Gunneridae</taxon>
        <taxon>Pentapetalae</taxon>
        <taxon>asterids</taxon>
        <taxon>lamiids</taxon>
        <taxon>Gentianales</taxon>
        <taxon>Rubiaceae</taxon>
        <taxon>Cinchonoideae</taxon>
        <taxon>Cinchoneae</taxon>
        <taxon>Cinchona</taxon>
    </lineage>
</organism>
<sequence length="181" mass="21227">MASTYLVEKLNLPTLPHPKPYKFQWSTESEAFKVTEKVNISFTIGKYSDKVVCDVAPLLTCHLQLGQLWELSKNGFYDSYTKAYHLCKKGKKFKFLSLPQHQINEEKSEIQRKFFQWNKGKKQSGKNHQDEKIVKVSTVVQEKERKERDIKRIYFLMLNLDLSLSSFLSCVQPFKGVIMMH</sequence>
<gene>
    <name evidence="1" type="ORF">ACH5RR_018179</name>
</gene>
<evidence type="ECO:0000313" key="2">
    <source>
        <dbReference type="Proteomes" id="UP001630127"/>
    </source>
</evidence>
<protein>
    <submittedName>
        <fullName evidence="1">Uncharacterized protein</fullName>
    </submittedName>
</protein>
<accession>A0ABD2ZNV5</accession>
<evidence type="ECO:0000313" key="1">
    <source>
        <dbReference type="EMBL" id="KAL3520030.1"/>
    </source>
</evidence>
<dbReference type="Proteomes" id="UP001630127">
    <property type="component" value="Unassembled WGS sequence"/>
</dbReference>
<reference evidence="1 2" key="1">
    <citation type="submission" date="2024-11" db="EMBL/GenBank/DDBJ databases">
        <title>A near-complete genome assembly of Cinchona calisaya.</title>
        <authorList>
            <person name="Lian D.C."/>
            <person name="Zhao X.W."/>
            <person name="Wei L."/>
        </authorList>
    </citation>
    <scope>NUCLEOTIDE SEQUENCE [LARGE SCALE GENOMIC DNA]</scope>
    <source>
        <tissue evidence="1">Nenye</tissue>
    </source>
</reference>